<dbReference type="InterPro" id="IPR028458">
    <property type="entry name" value="Twinfilin"/>
</dbReference>
<dbReference type="PANTHER" id="PTHR13759">
    <property type="entry name" value="TWINFILIN"/>
    <property type="match status" value="1"/>
</dbReference>
<evidence type="ECO:0000256" key="1">
    <source>
        <dbReference type="ARBA" id="ARBA00004245"/>
    </source>
</evidence>
<reference evidence="10 11" key="1">
    <citation type="submission" date="2020-06" db="EMBL/GenBank/DDBJ databases">
        <title>The yeast mating-type switching endonuclease HO is a domesticated member of an unorthodox homing genetic element family.</title>
        <authorList>
            <person name="Coughlan A.Y."/>
            <person name="Lombardi L."/>
            <person name="Braun-Galleani S."/>
            <person name="Martos A.R."/>
            <person name="Galeote V."/>
            <person name="Bigey F."/>
            <person name="Dequin S."/>
            <person name="Byrne K.P."/>
            <person name="Wolfe K.H."/>
        </authorList>
    </citation>
    <scope>NUCLEOTIDE SEQUENCE [LARGE SCALE GENOMIC DNA]</scope>
    <source>
        <strain evidence="10 11">CBS2947</strain>
    </source>
</reference>
<comment type="subunit">
    <text evidence="7">Interacts with G-actin; ADP-actin form.</text>
</comment>
<evidence type="ECO:0000256" key="4">
    <source>
        <dbReference type="ARBA" id="ARBA00022737"/>
    </source>
</evidence>
<evidence type="ECO:0000256" key="8">
    <source>
        <dbReference type="SAM" id="MobiDB-lite"/>
    </source>
</evidence>
<dbReference type="AlphaFoldDB" id="A0A7H9HNK2"/>
<dbReference type="InterPro" id="IPR002108">
    <property type="entry name" value="ADF-H"/>
</dbReference>
<dbReference type="GO" id="GO:0051015">
    <property type="term" value="F:actin filament binding"/>
    <property type="evidence" value="ECO:0007669"/>
    <property type="project" value="TreeGrafter"/>
</dbReference>
<dbReference type="GO" id="GO:0051016">
    <property type="term" value="P:barbed-end actin filament capping"/>
    <property type="evidence" value="ECO:0007669"/>
    <property type="project" value="TreeGrafter"/>
</dbReference>
<keyword evidence="5" id="KW-0009">Actin-binding</keyword>
<keyword evidence="6" id="KW-0206">Cytoskeleton</keyword>
<sequence>MSNQSGIIADQSLLDLLSNPDSNEIFAVTAQISKDATAVQINAKYNSIGQILNDLADEPLYIFIRGTLEDPEQYHFISYVPDNSPVRSKMLYAATKNTLVRQIGTSSIGRQSLLTDTSELVALVEERNAQEVSVLTESEKADIEITQQQQRLKSCEYYPNGRKLVSQTDGVPKSLAFQVKTGDGSIAELMKSYNVISFRIDLTSELIQVAAKDNIDSPRKLEISEDGPSYVIYRNGSLYYFIYCCPSGSKVKDRMVYASNRAGFIKHLKDEDHIELARIIEIGDPQELELSSLSSSNLEELAAEDAQSKAAPDIKFSKPKGPTRKRRT</sequence>
<proteinExistence type="inferred from homology"/>
<evidence type="ECO:0000256" key="2">
    <source>
        <dbReference type="ARBA" id="ARBA00009557"/>
    </source>
</evidence>
<dbReference type="SUPFAM" id="SSF55753">
    <property type="entry name" value="Actin depolymerizing proteins"/>
    <property type="match status" value="2"/>
</dbReference>
<dbReference type="Proteomes" id="UP000510647">
    <property type="component" value="Chromosome 2"/>
</dbReference>
<dbReference type="SMART" id="SM00102">
    <property type="entry name" value="ADF"/>
    <property type="match status" value="2"/>
</dbReference>
<evidence type="ECO:0000313" key="10">
    <source>
        <dbReference type="EMBL" id="QLQ78829.1"/>
    </source>
</evidence>
<dbReference type="GO" id="GO:0003785">
    <property type="term" value="F:actin monomer binding"/>
    <property type="evidence" value="ECO:0007669"/>
    <property type="project" value="TreeGrafter"/>
</dbReference>
<dbReference type="CDD" id="cd11285">
    <property type="entry name" value="ADF_Twf-N_like"/>
    <property type="match status" value="1"/>
</dbReference>
<dbReference type="GO" id="GO:0030042">
    <property type="term" value="P:actin filament depolymerization"/>
    <property type="evidence" value="ECO:0007669"/>
    <property type="project" value="TreeGrafter"/>
</dbReference>
<feature type="region of interest" description="Disordered" evidence="8">
    <location>
        <begin position="301"/>
        <end position="328"/>
    </location>
</feature>
<dbReference type="Gene3D" id="3.40.20.10">
    <property type="entry name" value="Severin"/>
    <property type="match status" value="2"/>
</dbReference>
<evidence type="ECO:0000256" key="3">
    <source>
        <dbReference type="ARBA" id="ARBA00022490"/>
    </source>
</evidence>
<feature type="compositionally biased region" description="Basic residues" evidence="8">
    <location>
        <begin position="317"/>
        <end position="328"/>
    </location>
</feature>
<evidence type="ECO:0000313" key="11">
    <source>
        <dbReference type="Proteomes" id="UP000510647"/>
    </source>
</evidence>
<feature type="domain" description="ADF-H" evidence="9">
    <location>
        <begin position="5"/>
        <end position="130"/>
    </location>
</feature>
<evidence type="ECO:0000256" key="5">
    <source>
        <dbReference type="ARBA" id="ARBA00023203"/>
    </source>
</evidence>
<gene>
    <name evidence="10" type="ORF">HG537_0B01770</name>
</gene>
<dbReference type="CDD" id="cd11284">
    <property type="entry name" value="ADF_Twf-C_like"/>
    <property type="match status" value="1"/>
</dbReference>
<comment type="subcellular location">
    <subcellularLocation>
        <location evidence="1">Cytoplasm</location>
        <location evidence="1">Cytoskeleton</location>
    </subcellularLocation>
</comment>
<accession>A0A7H9HNK2</accession>
<dbReference type="PROSITE" id="PS51263">
    <property type="entry name" value="ADF_H"/>
    <property type="match status" value="1"/>
</dbReference>
<dbReference type="PANTHER" id="PTHR13759:SF1">
    <property type="entry name" value="TWINFILIN"/>
    <property type="match status" value="1"/>
</dbReference>
<evidence type="ECO:0000256" key="7">
    <source>
        <dbReference type="ARBA" id="ARBA00038532"/>
    </source>
</evidence>
<evidence type="ECO:0000256" key="6">
    <source>
        <dbReference type="ARBA" id="ARBA00023212"/>
    </source>
</evidence>
<organism evidence="10 11">
    <name type="scientific">Torulaspora globosa</name>
    <dbReference type="NCBI Taxonomy" id="48254"/>
    <lineage>
        <taxon>Eukaryota</taxon>
        <taxon>Fungi</taxon>
        <taxon>Dikarya</taxon>
        <taxon>Ascomycota</taxon>
        <taxon>Saccharomycotina</taxon>
        <taxon>Saccharomycetes</taxon>
        <taxon>Saccharomycetales</taxon>
        <taxon>Saccharomycetaceae</taxon>
        <taxon>Torulaspora</taxon>
    </lineage>
</organism>
<dbReference type="GO" id="GO:0005737">
    <property type="term" value="C:cytoplasm"/>
    <property type="evidence" value="ECO:0007669"/>
    <property type="project" value="TreeGrafter"/>
</dbReference>
<name>A0A7H9HNK2_9SACH</name>
<protein>
    <recommendedName>
        <fullName evidence="9">ADF-H domain-containing protein</fullName>
    </recommendedName>
</protein>
<dbReference type="Pfam" id="PF00241">
    <property type="entry name" value="Cofilin_ADF"/>
    <property type="match status" value="2"/>
</dbReference>
<keyword evidence="4" id="KW-0677">Repeat</keyword>
<keyword evidence="11" id="KW-1185">Reference proteome</keyword>
<dbReference type="InterPro" id="IPR029006">
    <property type="entry name" value="ADF-H/Gelsolin-like_dom_sf"/>
</dbReference>
<dbReference type="OrthoDB" id="10006997at2759"/>
<comment type="similarity">
    <text evidence="2">Belongs to the actin-binding proteins ADF family. Twinfilin subfamily.</text>
</comment>
<dbReference type="EMBL" id="CP059268">
    <property type="protein sequence ID" value="QLQ78829.1"/>
    <property type="molecule type" value="Genomic_DNA"/>
</dbReference>
<keyword evidence="3" id="KW-0963">Cytoplasm</keyword>
<dbReference type="GO" id="GO:0005884">
    <property type="term" value="C:actin filament"/>
    <property type="evidence" value="ECO:0007669"/>
    <property type="project" value="TreeGrafter"/>
</dbReference>
<evidence type="ECO:0000259" key="9">
    <source>
        <dbReference type="PROSITE" id="PS51263"/>
    </source>
</evidence>